<dbReference type="GO" id="GO:1902208">
    <property type="term" value="P:regulation of bacterial-type flagellum assembly"/>
    <property type="evidence" value="ECO:0007669"/>
    <property type="project" value="UniProtKB-UniRule"/>
</dbReference>
<evidence type="ECO:0000256" key="6">
    <source>
        <dbReference type="ARBA" id="ARBA00023159"/>
    </source>
</evidence>
<comment type="similarity">
    <text evidence="9">Belongs to the FlhD family.</text>
</comment>
<comment type="subcellular location">
    <subcellularLocation>
        <location evidence="9">Cytoplasm</location>
    </subcellularLocation>
</comment>
<comment type="caution">
    <text evidence="10">The sequence shown here is derived from an EMBL/GenBank/DDBJ whole genome shotgun (WGS) entry which is preliminary data.</text>
</comment>
<accession>A0AAW9QD03</accession>
<keyword evidence="10" id="KW-0282">Flagellum</keyword>
<dbReference type="RefSeq" id="WP_332288547.1">
    <property type="nucleotide sequence ID" value="NZ_JAZIBG010000019.1"/>
</dbReference>
<evidence type="ECO:0000256" key="7">
    <source>
        <dbReference type="ARBA" id="ARBA00023163"/>
    </source>
</evidence>
<dbReference type="HAMAP" id="MF_00725">
    <property type="entry name" value="FlhD"/>
    <property type="match status" value="1"/>
</dbReference>
<evidence type="ECO:0000256" key="1">
    <source>
        <dbReference type="ARBA" id="ARBA00022490"/>
    </source>
</evidence>
<dbReference type="NCBIfam" id="NF002783">
    <property type="entry name" value="PRK02909.1-1"/>
    <property type="match status" value="1"/>
</dbReference>
<keyword evidence="6 9" id="KW-0010">Activator</keyword>
<keyword evidence="2 9" id="KW-1005">Bacterial flagellum biogenesis</keyword>
<keyword evidence="5 9" id="KW-1015">Disulfide bond</keyword>
<name>A0AAW9QD03_9BURK</name>
<keyword evidence="1 9" id="KW-0963">Cytoplasm</keyword>
<evidence type="ECO:0000256" key="3">
    <source>
        <dbReference type="ARBA" id="ARBA00023015"/>
    </source>
</evidence>
<keyword evidence="4 9" id="KW-0238">DNA-binding</keyword>
<feature type="disulfide bond" description="Interchain" evidence="9">
    <location>
        <position position="65"/>
    </location>
</feature>
<evidence type="ECO:0000256" key="8">
    <source>
        <dbReference type="ARBA" id="ARBA00025431"/>
    </source>
</evidence>
<dbReference type="SUPFAM" id="SSF63592">
    <property type="entry name" value="Flagellar transcriptional activator FlhD"/>
    <property type="match status" value="1"/>
</dbReference>
<dbReference type="GO" id="GO:0044780">
    <property type="term" value="P:bacterial-type flagellum assembly"/>
    <property type="evidence" value="ECO:0007669"/>
    <property type="project" value="InterPro"/>
</dbReference>
<sequence>MNSSQILAEIREANMSYLMLAQALLRTDRAAALERLGIAEEAAYLIEHMSPPQLVKVASGNTLLCRIRLSDDLVWELITHHGSARDALAAGSAGDRRAA</sequence>
<dbReference type="Pfam" id="PF05247">
    <property type="entry name" value="FlhD"/>
    <property type="match status" value="1"/>
</dbReference>
<dbReference type="Proteomes" id="UP001336250">
    <property type="component" value="Unassembled WGS sequence"/>
</dbReference>
<evidence type="ECO:0000313" key="10">
    <source>
        <dbReference type="EMBL" id="MEF7613604.1"/>
    </source>
</evidence>
<dbReference type="GO" id="GO:0003677">
    <property type="term" value="F:DNA binding"/>
    <property type="evidence" value="ECO:0007669"/>
    <property type="project" value="UniProtKB-UniRule"/>
</dbReference>
<dbReference type="AlphaFoldDB" id="A0AAW9QD03"/>
<evidence type="ECO:0000256" key="4">
    <source>
        <dbReference type="ARBA" id="ARBA00023125"/>
    </source>
</evidence>
<dbReference type="GO" id="GO:0045893">
    <property type="term" value="P:positive regulation of DNA-templated transcription"/>
    <property type="evidence" value="ECO:0007669"/>
    <property type="project" value="InterPro"/>
</dbReference>
<keyword evidence="11" id="KW-1185">Reference proteome</keyword>
<evidence type="ECO:0000256" key="9">
    <source>
        <dbReference type="HAMAP-Rule" id="MF_00725"/>
    </source>
</evidence>
<comment type="function">
    <text evidence="8 9">Functions in complex with FlhC as a master transcriptional regulator that regulates transcription of several flagellar and non-flagellar operons by binding to their promoter region. Activates expression of class 2 flagellar genes, including fliA, which is a flagellum-specific sigma factor that turns on the class 3 genes. Also regulates genes whose products function in a variety of physiological pathways.</text>
</comment>
<dbReference type="InterPro" id="IPR023559">
    <property type="entry name" value="Flagellar_FlhD"/>
</dbReference>
<gene>
    <name evidence="9 10" type="primary">flhD</name>
    <name evidence="10" type="ORF">V4F39_06730</name>
</gene>
<organism evidence="10 11">
    <name type="scientific">Aquincola agrisoli</name>
    <dbReference type="NCBI Taxonomy" id="3119538"/>
    <lineage>
        <taxon>Bacteria</taxon>
        <taxon>Pseudomonadati</taxon>
        <taxon>Pseudomonadota</taxon>
        <taxon>Betaproteobacteria</taxon>
        <taxon>Burkholderiales</taxon>
        <taxon>Sphaerotilaceae</taxon>
        <taxon>Aquincola</taxon>
    </lineage>
</organism>
<evidence type="ECO:0000313" key="11">
    <source>
        <dbReference type="Proteomes" id="UP001336250"/>
    </source>
</evidence>
<protein>
    <recommendedName>
        <fullName evidence="9">Flagellar transcriptional regulator FlhD</fullName>
    </recommendedName>
</protein>
<keyword evidence="3 9" id="KW-0805">Transcription regulation</keyword>
<evidence type="ECO:0000256" key="2">
    <source>
        <dbReference type="ARBA" id="ARBA00022795"/>
    </source>
</evidence>
<dbReference type="GO" id="GO:0005737">
    <property type="term" value="C:cytoplasm"/>
    <property type="evidence" value="ECO:0007669"/>
    <property type="project" value="UniProtKB-SubCell"/>
</dbReference>
<dbReference type="EMBL" id="JAZIBG010000019">
    <property type="protein sequence ID" value="MEF7613604.1"/>
    <property type="molecule type" value="Genomic_DNA"/>
</dbReference>
<dbReference type="InterPro" id="IPR036194">
    <property type="entry name" value="FlhD_sf"/>
</dbReference>
<evidence type="ECO:0000256" key="5">
    <source>
        <dbReference type="ARBA" id="ARBA00023157"/>
    </source>
</evidence>
<keyword evidence="10" id="KW-0966">Cell projection</keyword>
<reference evidence="10 11" key="1">
    <citation type="submission" date="2024-02" db="EMBL/GenBank/DDBJ databases">
        <title>Genome sequence of Aquincola sp. MAHUQ-54.</title>
        <authorList>
            <person name="Huq M.A."/>
        </authorList>
    </citation>
    <scope>NUCLEOTIDE SEQUENCE [LARGE SCALE GENOMIC DNA]</scope>
    <source>
        <strain evidence="10 11">MAHUQ-54</strain>
    </source>
</reference>
<keyword evidence="10" id="KW-0969">Cilium</keyword>
<comment type="subunit">
    <text evidence="9">Homodimer; disulfide-linked. Forms a heterohexamer composed of two FlhC and four FlhD subunits. Each FlhC binds a FlhD dimer, forming a heterotrimer, and a hexamer assembles by dimerization of two heterotrimers.</text>
</comment>
<proteinExistence type="inferred from homology"/>
<keyword evidence="7 9" id="KW-0804">Transcription</keyword>
<comment type="domain">
    <text evidence="9">The C-terminal region contains a putative helix-turn-helix (HTH) motif, suggesting that this region may bind DNA.</text>
</comment>
<dbReference type="Gene3D" id="1.10.4000.10">
    <property type="entry name" value="Flagellar transcriptional activator FlhD"/>
    <property type="match status" value="1"/>
</dbReference>